<reference evidence="2 3" key="1">
    <citation type="submission" date="2016-12" db="EMBL/GenBank/DDBJ databases">
        <title>Amycolatopsis keratiniphila subsp. keratiniphila genome sequencing and assembly.</title>
        <authorList>
            <person name="Mayilraj S."/>
            <person name="Kaur N."/>
        </authorList>
    </citation>
    <scope>NUCLEOTIDE SEQUENCE [LARGE SCALE GENOMIC DNA]</scope>
    <source>
        <strain evidence="2 3">DSM 44409</strain>
    </source>
</reference>
<dbReference type="OrthoDB" id="3978283at2"/>
<gene>
    <name evidence="2" type="ORF">AVR91_0206520</name>
</gene>
<sequence>MTERRKIRSRIVVAVTAMLLAVPLTVQTAPASAASEDNLVENGTFVTDPALSGVTWRNNGPAAPWQKVGAGYDLLSADFAQHPNGYQAVDLGPEFTGGGIQQRITTEPGAWYRGSFQHSPDAWGNCVGQNVDFTVEFADDDGTTVLSDDIKPHDADGKAHWRKAVLRTVKSYTGTLFLKFKGNTSTSCQAAITNVKVIEVG</sequence>
<accession>A0A1W2M1N1</accession>
<feature type="chain" id="PRO_5038991535" description="DUF642 domain-containing protein" evidence="1">
    <location>
        <begin position="29"/>
        <end position="201"/>
    </location>
</feature>
<evidence type="ECO:0000313" key="3">
    <source>
        <dbReference type="Proteomes" id="UP000076660"/>
    </source>
</evidence>
<protein>
    <recommendedName>
        <fullName evidence="4">DUF642 domain-containing protein</fullName>
    </recommendedName>
</protein>
<feature type="signal peptide" evidence="1">
    <location>
        <begin position="1"/>
        <end position="28"/>
    </location>
</feature>
<keyword evidence="1" id="KW-0732">Signal</keyword>
<dbReference type="RefSeq" id="WP_063274876.1">
    <property type="nucleotide sequence ID" value="NZ_LQMT02000007.1"/>
</dbReference>
<comment type="caution">
    <text evidence="2">The sequence shown here is derived from an EMBL/GenBank/DDBJ whole genome shotgun (WGS) entry which is preliminary data.</text>
</comment>
<proteinExistence type="predicted"/>
<organism evidence="2 3">
    <name type="scientific">Amycolatopsis keratiniphila subsp. keratiniphila</name>
    <dbReference type="NCBI Taxonomy" id="227715"/>
    <lineage>
        <taxon>Bacteria</taxon>
        <taxon>Bacillati</taxon>
        <taxon>Actinomycetota</taxon>
        <taxon>Actinomycetes</taxon>
        <taxon>Pseudonocardiales</taxon>
        <taxon>Pseudonocardiaceae</taxon>
        <taxon>Amycolatopsis</taxon>
        <taxon>Amycolatopsis japonica group</taxon>
    </lineage>
</organism>
<name>A0A1W2M1N1_9PSEU</name>
<evidence type="ECO:0008006" key="4">
    <source>
        <dbReference type="Google" id="ProtNLM"/>
    </source>
</evidence>
<dbReference type="Gene3D" id="2.60.120.260">
    <property type="entry name" value="Galactose-binding domain-like"/>
    <property type="match status" value="1"/>
</dbReference>
<evidence type="ECO:0000256" key="1">
    <source>
        <dbReference type="SAM" id="SignalP"/>
    </source>
</evidence>
<dbReference type="AlphaFoldDB" id="A0A1W2M1N1"/>
<dbReference type="Proteomes" id="UP000076660">
    <property type="component" value="Unassembled WGS sequence"/>
</dbReference>
<evidence type="ECO:0000313" key="2">
    <source>
        <dbReference type="EMBL" id="ONF73749.1"/>
    </source>
</evidence>
<dbReference type="EMBL" id="LQMT02000007">
    <property type="protein sequence ID" value="ONF73749.1"/>
    <property type="molecule type" value="Genomic_DNA"/>
</dbReference>